<dbReference type="GO" id="GO:0006308">
    <property type="term" value="P:DNA catabolic process"/>
    <property type="evidence" value="ECO:0007669"/>
    <property type="project" value="UniProtKB-UniRule"/>
</dbReference>
<dbReference type="NCBIfam" id="TIGR01280">
    <property type="entry name" value="xseB"/>
    <property type="match status" value="1"/>
</dbReference>
<dbReference type="GO" id="GO:0008855">
    <property type="term" value="F:exodeoxyribonuclease VII activity"/>
    <property type="evidence" value="ECO:0007669"/>
    <property type="project" value="UniProtKB-UniRule"/>
</dbReference>
<dbReference type="OrthoDB" id="199022at2"/>
<evidence type="ECO:0000256" key="3">
    <source>
        <dbReference type="ARBA" id="ARBA00022722"/>
    </source>
</evidence>
<sequence>MQKLEALVGEMESGKLPLEKLLAHYEEGVSLVKLCQERLDAAEEKIQIIKRNASGPAGLDDFHSYSNES</sequence>
<dbReference type="GO" id="GO:0005829">
    <property type="term" value="C:cytosol"/>
    <property type="evidence" value="ECO:0007669"/>
    <property type="project" value="TreeGrafter"/>
</dbReference>
<keyword evidence="4" id="KW-0378">Hydrolase</keyword>
<keyword evidence="3" id="KW-0540">Nuclease</keyword>
<dbReference type="InterPro" id="IPR003761">
    <property type="entry name" value="Exonuc_VII_S"/>
</dbReference>
<dbReference type="GO" id="GO:0009318">
    <property type="term" value="C:exodeoxyribonuclease VII complex"/>
    <property type="evidence" value="ECO:0007669"/>
    <property type="project" value="UniProtKB-UniRule"/>
</dbReference>
<gene>
    <name evidence="7" type="ORF">TSACC_21973</name>
</gene>
<dbReference type="PANTHER" id="PTHR34137:SF1">
    <property type="entry name" value="EXODEOXYRIBONUCLEASE 7 SMALL SUBUNIT"/>
    <property type="match status" value="1"/>
</dbReference>
<evidence type="ECO:0000256" key="1">
    <source>
        <dbReference type="ARBA" id="ARBA00009998"/>
    </source>
</evidence>
<dbReference type="AlphaFoldDB" id="A0A146GAF0"/>
<dbReference type="SUPFAM" id="SSF116842">
    <property type="entry name" value="XseB-like"/>
    <property type="match status" value="1"/>
</dbReference>
<dbReference type="Proteomes" id="UP000076023">
    <property type="component" value="Unassembled WGS sequence"/>
</dbReference>
<accession>A0A146GAF0</accession>
<organism evidence="7 8">
    <name type="scientific">Terrimicrobium sacchariphilum</name>
    <dbReference type="NCBI Taxonomy" id="690879"/>
    <lineage>
        <taxon>Bacteria</taxon>
        <taxon>Pseudomonadati</taxon>
        <taxon>Verrucomicrobiota</taxon>
        <taxon>Terrimicrobiia</taxon>
        <taxon>Terrimicrobiales</taxon>
        <taxon>Terrimicrobiaceae</taxon>
        <taxon>Terrimicrobium</taxon>
    </lineage>
</organism>
<dbReference type="InterPro" id="IPR037004">
    <property type="entry name" value="Exonuc_VII_ssu_sf"/>
</dbReference>
<keyword evidence="8" id="KW-1185">Reference proteome</keyword>
<dbReference type="InParanoid" id="A0A146GAF0"/>
<evidence type="ECO:0000256" key="2">
    <source>
        <dbReference type="ARBA" id="ARBA00022490"/>
    </source>
</evidence>
<evidence type="ECO:0000256" key="6">
    <source>
        <dbReference type="NCBIfam" id="TIGR01280"/>
    </source>
</evidence>
<comment type="similarity">
    <text evidence="1">Belongs to the XseB family.</text>
</comment>
<dbReference type="STRING" id="690879.TSACC_21973"/>
<dbReference type="FunCoup" id="A0A146GAF0">
    <property type="interactions" value="341"/>
</dbReference>
<proteinExistence type="inferred from homology"/>
<keyword evidence="5" id="KW-0269">Exonuclease</keyword>
<dbReference type="PANTHER" id="PTHR34137">
    <property type="entry name" value="EXODEOXYRIBONUCLEASE 7 SMALL SUBUNIT"/>
    <property type="match status" value="1"/>
</dbReference>
<evidence type="ECO:0000256" key="4">
    <source>
        <dbReference type="ARBA" id="ARBA00022801"/>
    </source>
</evidence>
<protein>
    <recommendedName>
        <fullName evidence="6">Exodeoxyribonuclease VII small subunit</fullName>
        <ecNumber evidence="6">3.1.11.6</ecNumber>
    </recommendedName>
</protein>
<dbReference type="EC" id="3.1.11.6" evidence="6"/>
<comment type="caution">
    <text evidence="7">The sequence shown here is derived from an EMBL/GenBank/DDBJ whole genome shotgun (WGS) entry which is preliminary data.</text>
</comment>
<dbReference type="Pfam" id="PF02609">
    <property type="entry name" value="Exonuc_VII_S"/>
    <property type="match status" value="1"/>
</dbReference>
<evidence type="ECO:0000313" key="8">
    <source>
        <dbReference type="Proteomes" id="UP000076023"/>
    </source>
</evidence>
<name>A0A146GAF0_TERSA</name>
<evidence type="ECO:0000313" key="7">
    <source>
        <dbReference type="EMBL" id="GAT33556.1"/>
    </source>
</evidence>
<dbReference type="Gene3D" id="1.10.287.1040">
    <property type="entry name" value="Exonuclease VII, small subunit"/>
    <property type="match status" value="1"/>
</dbReference>
<dbReference type="EMBL" id="BDCO01000002">
    <property type="protein sequence ID" value="GAT33556.1"/>
    <property type="molecule type" value="Genomic_DNA"/>
</dbReference>
<evidence type="ECO:0000256" key="5">
    <source>
        <dbReference type="ARBA" id="ARBA00022839"/>
    </source>
</evidence>
<reference evidence="8" key="1">
    <citation type="journal article" date="2017" name="Genome Announc.">
        <title>Draft Genome Sequence of Terrimicrobium sacchariphilum NM-5T, a Facultative Anaerobic Soil Bacterium of the Class Spartobacteria.</title>
        <authorList>
            <person name="Qiu Y.L."/>
            <person name="Tourlousse D.M."/>
            <person name="Matsuura N."/>
            <person name="Ohashi A."/>
            <person name="Sekiguchi Y."/>
        </authorList>
    </citation>
    <scope>NUCLEOTIDE SEQUENCE [LARGE SCALE GENOMIC DNA]</scope>
    <source>
        <strain evidence="8">NM-5</strain>
    </source>
</reference>
<keyword evidence="2" id="KW-0963">Cytoplasm</keyword>